<gene>
    <name evidence="3" type="ORF">PPRIM_AZ9-3.1.T0910043</name>
</gene>
<name>A0A8S1NIL3_PARPR</name>
<accession>A0A8S1NIL3</accession>
<dbReference type="AlphaFoldDB" id="A0A8S1NIL3"/>
<keyword evidence="1" id="KW-0677">Repeat</keyword>
<evidence type="ECO:0000313" key="3">
    <source>
        <dbReference type="EMBL" id="CAD8092618.1"/>
    </source>
</evidence>
<sequence>MINWAANDMCQNNHQLQWVKKHIQKCAQCGPVDTMSRYGCVQCNIYYCVKCRQPPVMGDFCGGGHELKYVPNLKYHSCDVCRGSISGGAYRCQECDYDVCEKCWIVKED</sequence>
<proteinExistence type="predicted"/>
<dbReference type="InterPro" id="IPR004146">
    <property type="entry name" value="DC1"/>
</dbReference>
<dbReference type="EMBL" id="CAJJDM010000094">
    <property type="protein sequence ID" value="CAD8092618.1"/>
    <property type="molecule type" value="Genomic_DNA"/>
</dbReference>
<dbReference type="Proteomes" id="UP000688137">
    <property type="component" value="Unassembled WGS sequence"/>
</dbReference>
<evidence type="ECO:0000313" key="4">
    <source>
        <dbReference type="Proteomes" id="UP000688137"/>
    </source>
</evidence>
<evidence type="ECO:0000256" key="1">
    <source>
        <dbReference type="ARBA" id="ARBA00022737"/>
    </source>
</evidence>
<reference evidence="3" key="1">
    <citation type="submission" date="2021-01" db="EMBL/GenBank/DDBJ databases">
        <authorList>
            <consortium name="Genoscope - CEA"/>
            <person name="William W."/>
        </authorList>
    </citation>
    <scope>NUCLEOTIDE SEQUENCE</scope>
</reference>
<keyword evidence="4" id="KW-1185">Reference proteome</keyword>
<dbReference type="Pfam" id="PF03107">
    <property type="entry name" value="C1_2"/>
    <property type="match status" value="1"/>
</dbReference>
<evidence type="ECO:0000259" key="2">
    <source>
        <dbReference type="Pfam" id="PF03107"/>
    </source>
</evidence>
<feature type="domain" description="DC1" evidence="2">
    <location>
        <begin position="65"/>
        <end position="103"/>
    </location>
</feature>
<comment type="caution">
    <text evidence="3">The sequence shown here is derived from an EMBL/GenBank/DDBJ whole genome shotgun (WGS) entry which is preliminary data.</text>
</comment>
<organism evidence="3 4">
    <name type="scientific">Paramecium primaurelia</name>
    <dbReference type="NCBI Taxonomy" id="5886"/>
    <lineage>
        <taxon>Eukaryota</taxon>
        <taxon>Sar</taxon>
        <taxon>Alveolata</taxon>
        <taxon>Ciliophora</taxon>
        <taxon>Intramacronucleata</taxon>
        <taxon>Oligohymenophorea</taxon>
        <taxon>Peniculida</taxon>
        <taxon>Parameciidae</taxon>
        <taxon>Paramecium</taxon>
    </lineage>
</organism>
<dbReference type="OMA" id="HISKCTQ"/>
<protein>
    <recommendedName>
        <fullName evidence="2">DC1 domain-containing protein</fullName>
    </recommendedName>
</protein>